<gene>
    <name evidence="1" type="ORF">BJ997_003035</name>
</gene>
<comment type="caution">
    <text evidence="1">The sequence shown here is derived from an EMBL/GenBank/DDBJ whole genome shotgun (WGS) entry which is preliminary data.</text>
</comment>
<reference evidence="1 2" key="1">
    <citation type="submission" date="2020-08" db="EMBL/GenBank/DDBJ databases">
        <title>Sequencing the genomes of 1000 actinobacteria strains.</title>
        <authorList>
            <person name="Klenk H.-P."/>
        </authorList>
    </citation>
    <scope>NUCLEOTIDE SEQUENCE [LARGE SCALE GENOMIC DNA]</scope>
    <source>
        <strain evidence="1 2">DSM 21065</strain>
    </source>
</reference>
<evidence type="ECO:0008006" key="3">
    <source>
        <dbReference type="Google" id="ProtNLM"/>
    </source>
</evidence>
<evidence type="ECO:0000313" key="1">
    <source>
        <dbReference type="EMBL" id="MBB5642487.1"/>
    </source>
</evidence>
<sequence length="149" mass="16242">MGDDFGAEMMVVGFSQGGFIAQTLADDQSFNIKEVLTYGTPELVGHRNFGGANVVRLMHNGDPVPGFQWLTNNVVTQTTSSILTAVLGEELPEKGSSINFRAGNFDVTSHAPDKYMQIADEYDKSVNSEILSSRSSQQRFHGTVVSDTY</sequence>
<name>A0A7W9E4A7_9MICO</name>
<dbReference type="EMBL" id="JACHBQ010000001">
    <property type="protein sequence ID" value="MBB5642487.1"/>
    <property type="molecule type" value="Genomic_DNA"/>
</dbReference>
<dbReference type="SUPFAM" id="SSF53474">
    <property type="entry name" value="alpha/beta-Hydrolases"/>
    <property type="match status" value="1"/>
</dbReference>
<dbReference type="RefSeq" id="WP_183323582.1">
    <property type="nucleotide sequence ID" value="NZ_JACHBQ010000001.1"/>
</dbReference>
<dbReference type="AlphaFoldDB" id="A0A7W9E4A7"/>
<dbReference type="InterPro" id="IPR029058">
    <property type="entry name" value="AB_hydrolase_fold"/>
</dbReference>
<evidence type="ECO:0000313" key="2">
    <source>
        <dbReference type="Proteomes" id="UP000561726"/>
    </source>
</evidence>
<accession>A0A7W9E4A7</accession>
<dbReference type="Gene3D" id="3.40.50.1820">
    <property type="entry name" value="alpha/beta hydrolase"/>
    <property type="match status" value="1"/>
</dbReference>
<organism evidence="1 2">
    <name type="scientific">Cryobacterium roopkundense</name>
    <dbReference type="NCBI Taxonomy" id="1001240"/>
    <lineage>
        <taxon>Bacteria</taxon>
        <taxon>Bacillati</taxon>
        <taxon>Actinomycetota</taxon>
        <taxon>Actinomycetes</taxon>
        <taxon>Micrococcales</taxon>
        <taxon>Microbacteriaceae</taxon>
        <taxon>Cryobacterium</taxon>
    </lineage>
</organism>
<dbReference type="Proteomes" id="UP000561726">
    <property type="component" value="Unassembled WGS sequence"/>
</dbReference>
<proteinExistence type="predicted"/>
<protein>
    <recommendedName>
        <fullName evidence="3">Serine hydrolase FSH domain-containing protein</fullName>
    </recommendedName>
</protein>